<organism evidence="1">
    <name type="scientific">Ensete ventricosum</name>
    <name type="common">Abyssinian banana</name>
    <name type="synonym">Musa ensete</name>
    <dbReference type="NCBI Taxonomy" id="4639"/>
    <lineage>
        <taxon>Eukaryota</taxon>
        <taxon>Viridiplantae</taxon>
        <taxon>Streptophyta</taxon>
        <taxon>Embryophyta</taxon>
        <taxon>Tracheophyta</taxon>
        <taxon>Spermatophyta</taxon>
        <taxon>Magnoliopsida</taxon>
        <taxon>Liliopsida</taxon>
        <taxon>Zingiberales</taxon>
        <taxon>Musaceae</taxon>
        <taxon>Ensete</taxon>
    </lineage>
</organism>
<accession>A0A445MDX8</accession>
<dbReference type="EMBL" id="KV875679">
    <property type="protein sequence ID" value="RZR72406.1"/>
    <property type="molecule type" value="Genomic_DNA"/>
</dbReference>
<sequence>MARGSQWGLQCPTLKHSSSASRQLFIRPAVVSGLPIGHRGVQRRSEKSRCHYGEMAAVGNSCCRGGLGCGCVAETRATVRAASDGDSLRGCAEEQRVMATSAVASCSCRGEKESEEAAAVVKVARKRRRQRLTMGDSGSWRPEPAAAAVKKVSDWMRLRVDCDSRK</sequence>
<dbReference type="AlphaFoldDB" id="A0A445MDX8"/>
<reference evidence="1" key="1">
    <citation type="journal article" date="2018" name="Data Brief">
        <title>Genome sequence data from 17 accessions of Ensete ventricosum, a staple food crop for millions in Ethiopia.</title>
        <authorList>
            <person name="Yemataw Z."/>
            <person name="Muzemil S."/>
            <person name="Ambachew D."/>
            <person name="Tripathi L."/>
            <person name="Tesfaye K."/>
            <person name="Chala A."/>
            <person name="Farbos A."/>
            <person name="O'Neill P."/>
            <person name="Moore K."/>
            <person name="Grant M."/>
            <person name="Studholme D.J."/>
        </authorList>
    </citation>
    <scope>NUCLEOTIDE SEQUENCE [LARGE SCALE GENOMIC DNA]</scope>
    <source>
        <tissue evidence="1">Leaf</tissue>
    </source>
</reference>
<name>A0A445MDX8_ENSVE</name>
<dbReference type="Proteomes" id="UP000290560">
    <property type="component" value="Unassembled WGS sequence"/>
</dbReference>
<gene>
    <name evidence="1" type="ORF">BHM03_00013261</name>
</gene>
<proteinExistence type="predicted"/>
<protein>
    <submittedName>
        <fullName evidence="1">Uncharacterized protein</fullName>
    </submittedName>
</protein>
<evidence type="ECO:0000313" key="1">
    <source>
        <dbReference type="EMBL" id="RZR72406.1"/>
    </source>
</evidence>